<keyword evidence="2 5" id="KW-0489">Methyltransferase</keyword>
<accession>A0ABN3Q7I2</accession>
<comment type="similarity">
    <text evidence="1">Belongs to the methyltransferase superfamily.</text>
</comment>
<dbReference type="SUPFAM" id="SSF53335">
    <property type="entry name" value="S-adenosyl-L-methionine-dependent methyltransferases"/>
    <property type="match status" value="1"/>
</dbReference>
<keyword evidence="6" id="KW-1185">Reference proteome</keyword>
<evidence type="ECO:0000259" key="4">
    <source>
        <dbReference type="Pfam" id="PF08241"/>
    </source>
</evidence>
<name>A0ABN3Q7I2_9ACTN</name>
<dbReference type="InterPro" id="IPR029063">
    <property type="entry name" value="SAM-dependent_MTases_sf"/>
</dbReference>
<dbReference type="PANTHER" id="PTHR44942:SF4">
    <property type="entry name" value="METHYLTRANSFERASE TYPE 11 DOMAIN-CONTAINING PROTEIN"/>
    <property type="match status" value="1"/>
</dbReference>
<keyword evidence="3" id="KW-0808">Transferase</keyword>
<evidence type="ECO:0000256" key="1">
    <source>
        <dbReference type="ARBA" id="ARBA00008361"/>
    </source>
</evidence>
<dbReference type="CDD" id="cd02440">
    <property type="entry name" value="AdoMet_MTases"/>
    <property type="match status" value="1"/>
</dbReference>
<dbReference type="Gene3D" id="3.40.50.150">
    <property type="entry name" value="Vaccinia Virus protein VP39"/>
    <property type="match status" value="1"/>
</dbReference>
<dbReference type="GO" id="GO:0008168">
    <property type="term" value="F:methyltransferase activity"/>
    <property type="evidence" value="ECO:0007669"/>
    <property type="project" value="UniProtKB-KW"/>
</dbReference>
<dbReference type="Proteomes" id="UP001501509">
    <property type="component" value="Unassembled WGS sequence"/>
</dbReference>
<evidence type="ECO:0000256" key="3">
    <source>
        <dbReference type="ARBA" id="ARBA00022679"/>
    </source>
</evidence>
<evidence type="ECO:0000256" key="2">
    <source>
        <dbReference type="ARBA" id="ARBA00022603"/>
    </source>
</evidence>
<dbReference type="EMBL" id="BAAATD010000009">
    <property type="protein sequence ID" value="GAA2617843.1"/>
    <property type="molecule type" value="Genomic_DNA"/>
</dbReference>
<dbReference type="Pfam" id="PF08241">
    <property type="entry name" value="Methyltransf_11"/>
    <property type="match status" value="1"/>
</dbReference>
<comment type="caution">
    <text evidence="5">The sequence shown here is derived from an EMBL/GenBank/DDBJ whole genome shotgun (WGS) entry which is preliminary data.</text>
</comment>
<gene>
    <name evidence="5" type="ORF">GCM10010411_61490</name>
</gene>
<proteinExistence type="inferred from homology"/>
<dbReference type="GO" id="GO:0032259">
    <property type="term" value="P:methylation"/>
    <property type="evidence" value="ECO:0007669"/>
    <property type="project" value="UniProtKB-KW"/>
</dbReference>
<dbReference type="PANTHER" id="PTHR44942">
    <property type="entry name" value="METHYLTRANSF_11 DOMAIN-CONTAINING PROTEIN"/>
    <property type="match status" value="1"/>
</dbReference>
<organism evidence="5 6">
    <name type="scientific">Actinomadura fulvescens</name>
    <dbReference type="NCBI Taxonomy" id="46160"/>
    <lineage>
        <taxon>Bacteria</taxon>
        <taxon>Bacillati</taxon>
        <taxon>Actinomycetota</taxon>
        <taxon>Actinomycetes</taxon>
        <taxon>Streptosporangiales</taxon>
        <taxon>Thermomonosporaceae</taxon>
        <taxon>Actinomadura</taxon>
    </lineage>
</organism>
<evidence type="ECO:0000313" key="6">
    <source>
        <dbReference type="Proteomes" id="UP001501509"/>
    </source>
</evidence>
<dbReference type="InterPro" id="IPR013216">
    <property type="entry name" value="Methyltransf_11"/>
</dbReference>
<sequence length="281" mass="30098">MANPKRAAASPMLTVASSTLDFMSTLSRTISHMSTTSDIEALIPVLDAVDAAPGVAELRARSYELLAPAPDALVVDVGCGAGRAVTELTGRGVRAVGLDLSEQMIAAARHRFPDGDFRLGTAYELPFEDGEVTGYRAEKVFHTLDEPARALAEARRVLAPGGRIVLVGQDWDTFVIDSDDPRLTRTIVHARADLVTSPRIARHHRNLLLDVGFEDVEVEVHTGVLTGPTAEAVLSNTVEAVVSAGAISRAQADTWLAEQRERARTDRSFVAVPLFVASATH</sequence>
<protein>
    <submittedName>
        <fullName evidence="5">Methyltransferase domain-containing protein</fullName>
    </submittedName>
</protein>
<reference evidence="5 6" key="1">
    <citation type="journal article" date="2019" name="Int. J. Syst. Evol. Microbiol.">
        <title>The Global Catalogue of Microorganisms (GCM) 10K type strain sequencing project: providing services to taxonomists for standard genome sequencing and annotation.</title>
        <authorList>
            <consortium name="The Broad Institute Genomics Platform"/>
            <consortium name="The Broad Institute Genome Sequencing Center for Infectious Disease"/>
            <person name="Wu L."/>
            <person name="Ma J."/>
        </authorList>
    </citation>
    <scope>NUCLEOTIDE SEQUENCE [LARGE SCALE GENOMIC DNA]</scope>
    <source>
        <strain evidence="5 6">JCM 6833</strain>
    </source>
</reference>
<feature type="domain" description="Methyltransferase type 11" evidence="4">
    <location>
        <begin position="75"/>
        <end position="166"/>
    </location>
</feature>
<dbReference type="InterPro" id="IPR051052">
    <property type="entry name" value="Diverse_substrate_MTase"/>
</dbReference>
<evidence type="ECO:0000313" key="5">
    <source>
        <dbReference type="EMBL" id="GAA2617843.1"/>
    </source>
</evidence>